<protein>
    <submittedName>
        <fullName evidence="1">Uncharacterized protein</fullName>
    </submittedName>
</protein>
<name>A0AAV2DBU2_9ROSI</name>
<evidence type="ECO:0000313" key="2">
    <source>
        <dbReference type="Proteomes" id="UP001497516"/>
    </source>
</evidence>
<reference evidence="1 2" key="1">
    <citation type="submission" date="2024-04" db="EMBL/GenBank/DDBJ databases">
        <authorList>
            <person name="Fracassetti M."/>
        </authorList>
    </citation>
    <scope>NUCLEOTIDE SEQUENCE [LARGE SCALE GENOMIC DNA]</scope>
</reference>
<evidence type="ECO:0000313" key="1">
    <source>
        <dbReference type="EMBL" id="CAL1370747.1"/>
    </source>
</evidence>
<sequence>MGRKSKEIIKVHPNNKNLNMKTFTFYNELLKIFGKGDIVVGRITCGISYGPKSPKHVVHLEVFDTLIDLEDPRGTEIIEEIINEGVQMEQTAQPHEAPLNKKQPSNPNSYALKKAIRSEMNTNEAIANMSSQLGCIDIRERVKLIGLMHGKVIDVAMDLVDNKPKTRLCYAFQSEEDCCYFIKN</sequence>
<keyword evidence="2" id="KW-1185">Reference proteome</keyword>
<gene>
    <name evidence="1" type="ORF">LTRI10_LOCUS12851</name>
</gene>
<dbReference type="EMBL" id="OZ034815">
    <property type="protein sequence ID" value="CAL1370747.1"/>
    <property type="molecule type" value="Genomic_DNA"/>
</dbReference>
<organism evidence="1 2">
    <name type="scientific">Linum trigynum</name>
    <dbReference type="NCBI Taxonomy" id="586398"/>
    <lineage>
        <taxon>Eukaryota</taxon>
        <taxon>Viridiplantae</taxon>
        <taxon>Streptophyta</taxon>
        <taxon>Embryophyta</taxon>
        <taxon>Tracheophyta</taxon>
        <taxon>Spermatophyta</taxon>
        <taxon>Magnoliopsida</taxon>
        <taxon>eudicotyledons</taxon>
        <taxon>Gunneridae</taxon>
        <taxon>Pentapetalae</taxon>
        <taxon>rosids</taxon>
        <taxon>fabids</taxon>
        <taxon>Malpighiales</taxon>
        <taxon>Linaceae</taxon>
        <taxon>Linum</taxon>
    </lineage>
</organism>
<dbReference type="AlphaFoldDB" id="A0AAV2DBU2"/>
<dbReference type="Proteomes" id="UP001497516">
    <property type="component" value="Chromosome 2"/>
</dbReference>
<accession>A0AAV2DBU2</accession>
<proteinExistence type="predicted"/>